<feature type="domain" description="MD-2-related lipid-recognition" evidence="8">
    <location>
        <begin position="31"/>
        <end position="146"/>
    </location>
</feature>
<comment type="similarity">
    <text evidence="2">Belongs to the NPC2 family.</text>
</comment>
<comment type="caution">
    <text evidence="9">The sequence shown here is derived from an EMBL/GenBank/DDBJ whole genome shotgun (WGS) entry which is preliminary data.</text>
</comment>
<accession>A0A8T0IV62</accession>
<dbReference type="Gene3D" id="2.60.40.770">
    <property type="match status" value="1"/>
</dbReference>
<keyword evidence="6" id="KW-0445">Lipid transport</keyword>
<dbReference type="SUPFAM" id="SSF81296">
    <property type="entry name" value="E set domains"/>
    <property type="match status" value="1"/>
</dbReference>
<comment type="function">
    <text evidence="1">Catalyzes the intermembrane transfer of phosphatidylglycerol and phosphatidylinositol.</text>
</comment>
<dbReference type="SMART" id="SM00737">
    <property type="entry name" value="ML"/>
    <property type="match status" value="1"/>
</dbReference>
<dbReference type="InterPro" id="IPR014756">
    <property type="entry name" value="Ig_E-set"/>
</dbReference>
<evidence type="ECO:0000256" key="1">
    <source>
        <dbReference type="ARBA" id="ARBA00002053"/>
    </source>
</evidence>
<evidence type="ECO:0000256" key="6">
    <source>
        <dbReference type="ARBA" id="ARBA00023055"/>
    </source>
</evidence>
<dbReference type="Pfam" id="PF02221">
    <property type="entry name" value="E1_DerP2_DerF2"/>
    <property type="match status" value="1"/>
</dbReference>
<dbReference type="PANTHER" id="PTHR11306:SF0">
    <property type="entry name" value="PHOSPHATIDYLGLYCEROL_PHOSPHATIDYLINOSITOL TRANSFER PROTEIN"/>
    <property type="match status" value="1"/>
</dbReference>
<organism evidence="9 10">
    <name type="scientific">Ceratodon purpureus</name>
    <name type="common">Fire moss</name>
    <name type="synonym">Dicranum purpureum</name>
    <dbReference type="NCBI Taxonomy" id="3225"/>
    <lineage>
        <taxon>Eukaryota</taxon>
        <taxon>Viridiplantae</taxon>
        <taxon>Streptophyta</taxon>
        <taxon>Embryophyta</taxon>
        <taxon>Bryophyta</taxon>
        <taxon>Bryophytina</taxon>
        <taxon>Bryopsida</taxon>
        <taxon>Dicranidae</taxon>
        <taxon>Pseudoditrichales</taxon>
        <taxon>Ditrichaceae</taxon>
        <taxon>Ceratodon</taxon>
    </lineage>
</organism>
<keyword evidence="10" id="KW-1185">Reference proteome</keyword>
<evidence type="ECO:0000313" key="10">
    <source>
        <dbReference type="Proteomes" id="UP000822688"/>
    </source>
</evidence>
<name>A0A8T0IV62_CERPU</name>
<protein>
    <recommendedName>
        <fullName evidence="8">MD-2-related lipid-recognition domain-containing protein</fullName>
    </recommendedName>
</protein>
<dbReference type="EMBL" id="CM026422">
    <property type="protein sequence ID" value="KAG0586263.1"/>
    <property type="molecule type" value="Genomic_DNA"/>
</dbReference>
<reference evidence="9" key="1">
    <citation type="submission" date="2020-06" db="EMBL/GenBank/DDBJ databases">
        <title>WGS assembly of Ceratodon purpureus strain R40.</title>
        <authorList>
            <person name="Carey S.B."/>
            <person name="Jenkins J."/>
            <person name="Shu S."/>
            <person name="Lovell J.T."/>
            <person name="Sreedasyam A."/>
            <person name="Maumus F."/>
            <person name="Tiley G.P."/>
            <person name="Fernandez-Pozo N."/>
            <person name="Barry K."/>
            <person name="Chen C."/>
            <person name="Wang M."/>
            <person name="Lipzen A."/>
            <person name="Daum C."/>
            <person name="Saski C.A."/>
            <person name="Payton A.C."/>
            <person name="Mcbreen J.C."/>
            <person name="Conrad R.E."/>
            <person name="Kollar L.M."/>
            <person name="Olsson S."/>
            <person name="Huttunen S."/>
            <person name="Landis J.B."/>
            <person name="Wickett N.J."/>
            <person name="Johnson M.G."/>
            <person name="Rensing S.A."/>
            <person name="Grimwood J."/>
            <person name="Schmutz J."/>
            <person name="Mcdaniel S.F."/>
        </authorList>
    </citation>
    <scope>NUCLEOTIDE SEQUENCE</scope>
    <source>
        <strain evidence="9">R40</strain>
    </source>
</reference>
<evidence type="ECO:0000256" key="4">
    <source>
        <dbReference type="ARBA" id="ARBA00022448"/>
    </source>
</evidence>
<evidence type="ECO:0000256" key="5">
    <source>
        <dbReference type="ARBA" id="ARBA00022729"/>
    </source>
</evidence>
<proteinExistence type="inferred from homology"/>
<evidence type="ECO:0000256" key="2">
    <source>
        <dbReference type="ARBA" id="ARBA00006370"/>
    </source>
</evidence>
<comment type="subunit">
    <text evidence="3">Monomer.</text>
</comment>
<dbReference type="GO" id="GO:0015918">
    <property type="term" value="P:sterol transport"/>
    <property type="evidence" value="ECO:0007669"/>
    <property type="project" value="InterPro"/>
</dbReference>
<feature type="signal peptide" evidence="7">
    <location>
        <begin position="1"/>
        <end position="24"/>
    </location>
</feature>
<sequence>MAQFVSSRTAVLLLVASLAVLATAAPKPSDWHVCDRHANYDILVKNVTINPDPVVSGEEMTFMVPAYTAKEITGGSVIVSVSFHGVTVHTERNDICEKAACPIAPGEFVLKNTEVLPGITPPGSYRIKLQFVGEEGEQLACANINFSIIWSASIAETLEGFNPIQLHKKIAKMQAPVAHT</sequence>
<gene>
    <name evidence="9" type="ORF">KC19_2G076900</name>
</gene>
<dbReference type="PANTHER" id="PTHR11306">
    <property type="entry name" value="NIEMANN PICK TYPE C2 PROTEIN NPC2-RELATED"/>
    <property type="match status" value="1"/>
</dbReference>
<evidence type="ECO:0000259" key="8">
    <source>
        <dbReference type="SMART" id="SM00737"/>
    </source>
</evidence>
<evidence type="ECO:0000256" key="7">
    <source>
        <dbReference type="SAM" id="SignalP"/>
    </source>
</evidence>
<keyword evidence="4" id="KW-0813">Transport</keyword>
<dbReference type="Proteomes" id="UP000822688">
    <property type="component" value="Chromosome 2"/>
</dbReference>
<dbReference type="InterPro" id="IPR039670">
    <property type="entry name" value="NPC2-like"/>
</dbReference>
<feature type="chain" id="PRO_5035892098" description="MD-2-related lipid-recognition domain-containing protein" evidence="7">
    <location>
        <begin position="25"/>
        <end position="180"/>
    </location>
</feature>
<dbReference type="InterPro" id="IPR003172">
    <property type="entry name" value="ML_dom"/>
</dbReference>
<keyword evidence="5 7" id="KW-0732">Signal</keyword>
<evidence type="ECO:0000256" key="3">
    <source>
        <dbReference type="ARBA" id="ARBA00011245"/>
    </source>
</evidence>
<evidence type="ECO:0000313" key="9">
    <source>
        <dbReference type="EMBL" id="KAG0586263.1"/>
    </source>
</evidence>
<dbReference type="AlphaFoldDB" id="A0A8T0IV62"/>
<dbReference type="GO" id="GO:0032934">
    <property type="term" value="F:sterol binding"/>
    <property type="evidence" value="ECO:0007669"/>
    <property type="project" value="InterPro"/>
</dbReference>